<gene>
    <name evidence="1" type="ORF">MGAL_10B076339</name>
</gene>
<dbReference type="Proteomes" id="UP000596742">
    <property type="component" value="Unassembled WGS sequence"/>
</dbReference>
<dbReference type="OrthoDB" id="6765744at2759"/>
<dbReference type="PANTHER" id="PTHR33568">
    <property type="entry name" value="DNA POLYMERASE"/>
    <property type="match status" value="1"/>
</dbReference>
<name>A0A8B6BHY5_MYTGA</name>
<evidence type="ECO:0000313" key="2">
    <source>
        <dbReference type="Proteomes" id="UP000596742"/>
    </source>
</evidence>
<reference evidence="1" key="1">
    <citation type="submission" date="2018-11" db="EMBL/GenBank/DDBJ databases">
        <authorList>
            <person name="Alioto T."/>
            <person name="Alioto T."/>
        </authorList>
    </citation>
    <scope>NUCLEOTIDE SEQUENCE</scope>
</reference>
<organism evidence="1 2">
    <name type="scientific">Mytilus galloprovincialis</name>
    <name type="common">Mediterranean mussel</name>
    <dbReference type="NCBI Taxonomy" id="29158"/>
    <lineage>
        <taxon>Eukaryota</taxon>
        <taxon>Metazoa</taxon>
        <taxon>Spiralia</taxon>
        <taxon>Lophotrochozoa</taxon>
        <taxon>Mollusca</taxon>
        <taxon>Bivalvia</taxon>
        <taxon>Autobranchia</taxon>
        <taxon>Pteriomorphia</taxon>
        <taxon>Mytilida</taxon>
        <taxon>Mytiloidea</taxon>
        <taxon>Mytilidae</taxon>
        <taxon>Mytilinae</taxon>
        <taxon>Mytilus</taxon>
    </lineage>
</organism>
<dbReference type="InterPro" id="IPR043502">
    <property type="entry name" value="DNA/RNA_pol_sf"/>
</dbReference>
<accession>A0A8B6BHY5</accession>
<dbReference type="PANTHER" id="PTHR33568:SF3">
    <property type="entry name" value="DNA-DIRECTED DNA POLYMERASE"/>
    <property type="match status" value="1"/>
</dbReference>
<feature type="non-terminal residue" evidence="1">
    <location>
        <position position="1"/>
    </location>
</feature>
<evidence type="ECO:0000313" key="1">
    <source>
        <dbReference type="EMBL" id="VDH91079.1"/>
    </source>
</evidence>
<protein>
    <submittedName>
        <fullName evidence="1">Uncharacterized protein</fullName>
    </submittedName>
</protein>
<proteinExistence type="predicted"/>
<keyword evidence="2" id="KW-1185">Reference proteome</keyword>
<sequence>MKPRFNLTAFTISPESLQDRIENTEKAAEITISRIFKDKVVTPKLKGEWEPSLGDYLGELTDEVRANNITHFVTGGPKSYAYKLQKPYSDGNQTVCKIRGITLNYKNALSINFDAVKDMVTTSEKKTITVVDEHNIIRDSKSIVAWSSIRELFLSNCRLKTCIEIKAK</sequence>
<dbReference type="EMBL" id="UYJE01000197">
    <property type="protein sequence ID" value="VDH91079.1"/>
    <property type="molecule type" value="Genomic_DNA"/>
</dbReference>
<dbReference type="SUPFAM" id="SSF56672">
    <property type="entry name" value="DNA/RNA polymerases"/>
    <property type="match status" value="1"/>
</dbReference>
<dbReference type="AlphaFoldDB" id="A0A8B6BHY5"/>
<comment type="caution">
    <text evidence="1">The sequence shown here is derived from an EMBL/GenBank/DDBJ whole genome shotgun (WGS) entry which is preliminary data.</text>
</comment>